<feature type="binding site" evidence="6">
    <location>
        <position position="165"/>
    </location>
    <ligand>
        <name>S-adenosyl-L-methionine</name>
        <dbReference type="ChEBI" id="CHEBI:59789"/>
    </ligand>
</feature>
<dbReference type="HAMAP" id="MF_00735">
    <property type="entry name" value="Methyltr_PrmA"/>
    <property type="match status" value="1"/>
</dbReference>
<evidence type="ECO:0000256" key="6">
    <source>
        <dbReference type="HAMAP-Rule" id="MF_00735"/>
    </source>
</evidence>
<dbReference type="Gene3D" id="3.40.50.150">
    <property type="entry name" value="Vaccinia Virus protein VP39"/>
    <property type="match status" value="1"/>
</dbReference>
<dbReference type="Proteomes" id="UP000474159">
    <property type="component" value="Unassembled WGS sequence"/>
</dbReference>
<dbReference type="InterPro" id="IPR050078">
    <property type="entry name" value="Ribosomal_L11_MeTrfase_PrmA"/>
</dbReference>
<keyword evidence="7" id="KW-0689">Ribosomal protein</keyword>
<keyword evidence="7" id="KW-0687">Ribonucleoprotein</keyword>
<feature type="binding site" evidence="6">
    <location>
        <position position="238"/>
    </location>
    <ligand>
        <name>S-adenosyl-L-methionine</name>
        <dbReference type="ChEBI" id="CHEBI:59789"/>
    </ligand>
</feature>
<comment type="catalytic activity">
    <reaction evidence="6">
        <text>L-lysyl-[protein] + 3 S-adenosyl-L-methionine = N(6),N(6),N(6)-trimethyl-L-lysyl-[protein] + 3 S-adenosyl-L-homocysteine + 3 H(+)</text>
        <dbReference type="Rhea" id="RHEA:54192"/>
        <dbReference type="Rhea" id="RHEA-COMP:9752"/>
        <dbReference type="Rhea" id="RHEA-COMP:13826"/>
        <dbReference type="ChEBI" id="CHEBI:15378"/>
        <dbReference type="ChEBI" id="CHEBI:29969"/>
        <dbReference type="ChEBI" id="CHEBI:57856"/>
        <dbReference type="ChEBI" id="CHEBI:59789"/>
        <dbReference type="ChEBI" id="CHEBI:61961"/>
    </reaction>
</comment>
<accession>A0A6L3SVB6</accession>
<dbReference type="GO" id="GO:0005737">
    <property type="term" value="C:cytoplasm"/>
    <property type="evidence" value="ECO:0007669"/>
    <property type="project" value="UniProtKB-SubCell"/>
</dbReference>
<keyword evidence="8" id="KW-1185">Reference proteome</keyword>
<keyword evidence="3 6" id="KW-0489">Methyltransferase</keyword>
<dbReference type="NCBIfam" id="NF001784">
    <property type="entry name" value="PRK00517.2-1"/>
    <property type="match status" value="1"/>
</dbReference>
<dbReference type="GO" id="GO:0005840">
    <property type="term" value="C:ribosome"/>
    <property type="evidence" value="ECO:0007669"/>
    <property type="project" value="UniProtKB-KW"/>
</dbReference>
<comment type="subcellular location">
    <subcellularLocation>
        <location evidence="6">Cytoplasm</location>
    </subcellularLocation>
</comment>
<dbReference type="PANTHER" id="PTHR43648:SF1">
    <property type="entry name" value="ELECTRON TRANSFER FLAVOPROTEIN BETA SUBUNIT LYSINE METHYLTRANSFERASE"/>
    <property type="match status" value="1"/>
</dbReference>
<gene>
    <name evidence="6" type="primary">prmA</name>
    <name evidence="7" type="ORF">F6X53_21340</name>
</gene>
<dbReference type="Pfam" id="PF06325">
    <property type="entry name" value="PrmA"/>
    <property type="match status" value="1"/>
</dbReference>
<evidence type="ECO:0000313" key="7">
    <source>
        <dbReference type="EMBL" id="KAB1076814.1"/>
    </source>
</evidence>
<comment type="similarity">
    <text evidence="1 6">Belongs to the methyltransferase superfamily. PrmA family.</text>
</comment>
<proteinExistence type="inferred from homology"/>
<dbReference type="AlphaFoldDB" id="A0A6L3SVB6"/>
<dbReference type="GO" id="GO:0032259">
    <property type="term" value="P:methylation"/>
    <property type="evidence" value="ECO:0007669"/>
    <property type="project" value="UniProtKB-KW"/>
</dbReference>
<evidence type="ECO:0000313" key="8">
    <source>
        <dbReference type="Proteomes" id="UP000474159"/>
    </source>
</evidence>
<keyword evidence="5 6" id="KW-0949">S-adenosyl-L-methionine</keyword>
<feature type="binding site" evidence="6">
    <location>
        <position position="142"/>
    </location>
    <ligand>
        <name>S-adenosyl-L-methionine</name>
        <dbReference type="ChEBI" id="CHEBI:59789"/>
    </ligand>
</feature>
<evidence type="ECO:0000256" key="1">
    <source>
        <dbReference type="ARBA" id="ARBA00009741"/>
    </source>
</evidence>
<dbReference type="SUPFAM" id="SSF53335">
    <property type="entry name" value="S-adenosyl-L-methionine-dependent methyltransferases"/>
    <property type="match status" value="1"/>
</dbReference>
<organism evidence="7 8">
    <name type="scientific">Methylobacterium soli</name>
    <dbReference type="NCBI Taxonomy" id="553447"/>
    <lineage>
        <taxon>Bacteria</taxon>
        <taxon>Pseudomonadati</taxon>
        <taxon>Pseudomonadota</taxon>
        <taxon>Alphaproteobacteria</taxon>
        <taxon>Hyphomicrobiales</taxon>
        <taxon>Methylobacteriaceae</taxon>
        <taxon>Methylobacterium</taxon>
    </lineage>
</organism>
<comment type="caution">
    <text evidence="7">The sequence shown here is derived from an EMBL/GenBank/DDBJ whole genome shotgun (WGS) entry which is preliminary data.</text>
</comment>
<feature type="binding site" evidence="6">
    <location>
        <position position="191"/>
    </location>
    <ligand>
        <name>S-adenosyl-L-methionine</name>
        <dbReference type="ChEBI" id="CHEBI:59789"/>
    </ligand>
</feature>
<keyword evidence="4 6" id="KW-0808">Transferase</keyword>
<name>A0A6L3SVB6_9HYPH</name>
<dbReference type="CDD" id="cd02440">
    <property type="entry name" value="AdoMet_MTases"/>
    <property type="match status" value="1"/>
</dbReference>
<dbReference type="RefSeq" id="WP_151002376.1">
    <property type="nucleotide sequence ID" value="NZ_BPQY01000221.1"/>
</dbReference>
<dbReference type="InterPro" id="IPR004498">
    <property type="entry name" value="Ribosomal_PrmA_MeTrfase"/>
</dbReference>
<keyword evidence="2 6" id="KW-0963">Cytoplasm</keyword>
<dbReference type="OrthoDB" id="9785995at2"/>
<dbReference type="EC" id="2.1.1.-" evidence="6"/>
<dbReference type="GO" id="GO:0008276">
    <property type="term" value="F:protein methyltransferase activity"/>
    <property type="evidence" value="ECO:0007669"/>
    <property type="project" value="UniProtKB-UniRule"/>
</dbReference>
<evidence type="ECO:0000256" key="3">
    <source>
        <dbReference type="ARBA" id="ARBA00022603"/>
    </source>
</evidence>
<reference evidence="7 8" key="1">
    <citation type="submission" date="2019-09" db="EMBL/GenBank/DDBJ databases">
        <title>YIM 48816 draft genome.</title>
        <authorList>
            <person name="Jiang L."/>
        </authorList>
    </citation>
    <scope>NUCLEOTIDE SEQUENCE [LARGE SCALE GENOMIC DNA]</scope>
    <source>
        <strain evidence="7 8">YIM 48816</strain>
    </source>
</reference>
<evidence type="ECO:0000256" key="5">
    <source>
        <dbReference type="ARBA" id="ARBA00022691"/>
    </source>
</evidence>
<evidence type="ECO:0000256" key="2">
    <source>
        <dbReference type="ARBA" id="ARBA00022490"/>
    </source>
</evidence>
<comment type="function">
    <text evidence="6">Methylates ribosomal protein L11.</text>
</comment>
<dbReference type="EMBL" id="VZZK01000026">
    <property type="protein sequence ID" value="KAB1076814.1"/>
    <property type="molecule type" value="Genomic_DNA"/>
</dbReference>
<protein>
    <recommendedName>
        <fullName evidence="6">Ribosomal protein L11 methyltransferase</fullName>
        <shortName evidence="6">L11 Mtase</shortName>
        <ecNumber evidence="6">2.1.1.-</ecNumber>
    </recommendedName>
</protein>
<dbReference type="InterPro" id="IPR029063">
    <property type="entry name" value="SAM-dependent_MTases_sf"/>
</dbReference>
<dbReference type="PANTHER" id="PTHR43648">
    <property type="entry name" value="ELECTRON TRANSFER FLAVOPROTEIN BETA SUBUNIT LYSINE METHYLTRANSFERASE"/>
    <property type="match status" value="1"/>
</dbReference>
<sequence length="309" mass="33164">MLEGLPPHRPTHVLRLLTDERSARAMTDLLGEMFDPTETAVAAFEAEDGVTWRLEAYFADAPDETMIRELIRPVVGAQADDASFQTIDQQDWVRASLEGLKPVRAGRFLVHGAHDREQVRPNDLAIEIEAALAFGTGHHGTTLGCLRALAGVLKRGRPARVLDVGTGTGILAFAAARALHAPAQAPVIAGDLDPVAVVTARANARLNGLGPHLRLYQGPGVEHALARRPRHFEVVFANILARPLKRLAPSLTAVVAEGGTLILSGLIERDVPGILSTYGHQGFRLAQKGVIEGWATLVLRRGGAAPRPR</sequence>
<evidence type="ECO:0000256" key="4">
    <source>
        <dbReference type="ARBA" id="ARBA00022679"/>
    </source>
</evidence>